<dbReference type="FunFam" id="1.10.510.10:FF:000647">
    <property type="entry name" value="Serine/threonine-protein kinase"/>
    <property type="match status" value="1"/>
</dbReference>
<evidence type="ECO:0000256" key="3">
    <source>
        <dbReference type="ARBA" id="ARBA00022737"/>
    </source>
</evidence>
<dbReference type="Pfam" id="PF00069">
    <property type="entry name" value="Pkinase"/>
    <property type="match status" value="1"/>
</dbReference>
<evidence type="ECO:0000259" key="11">
    <source>
        <dbReference type="PROSITE" id="PS50078"/>
    </source>
</evidence>
<feature type="binding site" evidence="7">
    <location>
        <position position="132"/>
    </location>
    <ligand>
        <name>ATP</name>
        <dbReference type="ChEBI" id="CHEBI:30616"/>
    </ligand>
</feature>
<feature type="domain" description="Protein kinase" evidence="10">
    <location>
        <begin position="100"/>
        <end position="355"/>
    </location>
</feature>
<organism evidence="12 13">
    <name type="scientific">Candidozyma haemuli</name>
    <dbReference type="NCBI Taxonomy" id="45357"/>
    <lineage>
        <taxon>Eukaryota</taxon>
        <taxon>Fungi</taxon>
        <taxon>Dikarya</taxon>
        <taxon>Ascomycota</taxon>
        <taxon>Saccharomycotina</taxon>
        <taxon>Pichiomycetes</taxon>
        <taxon>Metschnikowiaceae</taxon>
        <taxon>Candidozyma</taxon>
    </lineage>
</organism>
<dbReference type="GO" id="GO:0005634">
    <property type="term" value="C:nucleus"/>
    <property type="evidence" value="ECO:0007669"/>
    <property type="project" value="TreeGrafter"/>
</dbReference>
<keyword evidence="4 7" id="KW-0547">Nucleotide-binding</keyword>
<dbReference type="PROSITE" id="PS00107">
    <property type="entry name" value="PROTEIN_KINASE_ATP"/>
    <property type="match status" value="1"/>
</dbReference>
<dbReference type="SUPFAM" id="SSF82615">
    <property type="entry name" value="Polo-box domain"/>
    <property type="match status" value="2"/>
</dbReference>
<evidence type="ECO:0000313" key="12">
    <source>
        <dbReference type="EMBL" id="PVH19624.1"/>
    </source>
</evidence>
<dbReference type="FunFam" id="3.30.1120.30:FF:000005">
    <property type="entry name" value="Serine/threonine-protein kinase"/>
    <property type="match status" value="1"/>
</dbReference>
<dbReference type="SMART" id="SM00220">
    <property type="entry name" value="S_TKc"/>
    <property type="match status" value="1"/>
</dbReference>
<dbReference type="PROSITE" id="PS50078">
    <property type="entry name" value="POLO_BOX"/>
    <property type="match status" value="1"/>
</dbReference>
<dbReference type="GO" id="GO:0005737">
    <property type="term" value="C:cytoplasm"/>
    <property type="evidence" value="ECO:0007669"/>
    <property type="project" value="TreeGrafter"/>
</dbReference>
<evidence type="ECO:0000256" key="1">
    <source>
        <dbReference type="ARBA" id="ARBA00022527"/>
    </source>
</evidence>
<keyword evidence="3" id="KW-0677">Repeat</keyword>
<dbReference type="Proteomes" id="UP000244309">
    <property type="component" value="Unassembled WGS sequence"/>
</dbReference>
<dbReference type="InterPro" id="IPR036947">
    <property type="entry name" value="POLO_box_dom_sf"/>
</dbReference>
<feature type="region of interest" description="Disordered" evidence="9">
    <location>
        <begin position="1"/>
        <end position="20"/>
    </location>
</feature>
<accession>A0A2V1APK3</accession>
<dbReference type="SUPFAM" id="SSF56112">
    <property type="entry name" value="Protein kinase-like (PK-like)"/>
    <property type="match status" value="1"/>
</dbReference>
<evidence type="ECO:0000256" key="8">
    <source>
        <dbReference type="RuleBase" id="RU361162"/>
    </source>
</evidence>
<evidence type="ECO:0000256" key="5">
    <source>
        <dbReference type="ARBA" id="ARBA00022777"/>
    </source>
</evidence>
<evidence type="ECO:0000256" key="7">
    <source>
        <dbReference type="PROSITE-ProRule" id="PRU10141"/>
    </source>
</evidence>
<sequence>MSIRSQPLQPLNSGHLNKATNLTPVKASRRKEYDLYHNQNYQAQQHHAPAQAQVHHQMPVQSNLEAHVQQQDKPKKKKEKLSALCKTPPSIVRTRSGIDYRRGNFLGEGGFARCFQMRDASGKIYAAKTVAKASIKNEKTKTKLLSEIKIHKSLKHFNIVNFVDCFEDDVNVYILLEICPNQSLMELLKTRKRVSEPEVRYFMVQIVGAIKYLHSRRVIHRDLKLGNIFFDPDMNLKIGDFGLASVLPSIESRKYTICGTPNYIAPEVLGGKTTGHSFEVDIWAIGIMMYALLVGKPPFQAKDVNVIYERIKKTDYSFPPDKKISDEAKQLIQDLLSLNPLNRPSIHEILDYPWFKGPFPNKTTEDALTATPYGVGEVSRAQSALNFANAKTRAGIYTPKTKNPVEILKSDLQSDQPRTVLPQSLSPGDTRLKYQEVAVPTTLMSSQRSTMRKLNFHSKFNKTIVKLDLCLQETADTIRRLSDLTRERSKLELDVRELPTCENPTLISKWVDYSNKYGFSYQLNNDDIGVLFNDENTILKLHDSDSFFELIYHEKEGWACIESSVSNPPAQAKRQLEIVDFFAKYMNTNLSKVSENESRKQVVFLRRYTRNSDYIMFEMTNGNFQFNFKDHHKICISKGGLAISHVSPNRVIQTHPLVLVLKQGNFPQTEVPHCLEKIAMIEKAMRDKIPN</sequence>
<dbReference type="EC" id="2.7.11.21" evidence="8"/>
<dbReference type="GO" id="GO:0000922">
    <property type="term" value="C:spindle pole"/>
    <property type="evidence" value="ECO:0007669"/>
    <property type="project" value="TreeGrafter"/>
</dbReference>
<evidence type="ECO:0000256" key="2">
    <source>
        <dbReference type="ARBA" id="ARBA00022679"/>
    </source>
</evidence>
<dbReference type="InterPro" id="IPR033701">
    <property type="entry name" value="POLO_box_1"/>
</dbReference>
<dbReference type="InterPro" id="IPR011009">
    <property type="entry name" value="Kinase-like_dom_sf"/>
</dbReference>
<evidence type="ECO:0000259" key="10">
    <source>
        <dbReference type="PROSITE" id="PS50011"/>
    </source>
</evidence>
<keyword evidence="13" id="KW-1185">Reference proteome</keyword>
<evidence type="ECO:0000256" key="6">
    <source>
        <dbReference type="ARBA" id="ARBA00022840"/>
    </source>
</evidence>
<dbReference type="PROSITE" id="PS00108">
    <property type="entry name" value="PROTEIN_KINASE_ST"/>
    <property type="match status" value="1"/>
</dbReference>
<dbReference type="CDD" id="cd14099">
    <property type="entry name" value="STKc_PLK"/>
    <property type="match status" value="1"/>
</dbReference>
<feature type="domain" description="POLO box" evidence="11">
    <location>
        <begin position="506"/>
        <end position="588"/>
    </location>
</feature>
<dbReference type="EMBL" id="PKFO01000002">
    <property type="protein sequence ID" value="PVH19624.1"/>
    <property type="molecule type" value="Genomic_DNA"/>
</dbReference>
<comment type="similarity">
    <text evidence="8">Belongs to the protein kinase superfamily. Ser/Thr protein kinase family. CDC5/Polo subfamily.</text>
</comment>
<dbReference type="RefSeq" id="XP_025340564.1">
    <property type="nucleotide sequence ID" value="XM_025487116.1"/>
</dbReference>
<evidence type="ECO:0000256" key="9">
    <source>
        <dbReference type="SAM" id="MobiDB-lite"/>
    </source>
</evidence>
<dbReference type="PANTHER" id="PTHR24345:SF0">
    <property type="entry name" value="CELL CYCLE SERINE_THREONINE-PROTEIN KINASE CDC5_MSD2"/>
    <property type="match status" value="1"/>
</dbReference>
<name>A0A2V1APK3_9ASCO</name>
<evidence type="ECO:0000256" key="4">
    <source>
        <dbReference type="ARBA" id="ARBA00022741"/>
    </source>
</evidence>
<dbReference type="InterPro" id="IPR008271">
    <property type="entry name" value="Ser/Thr_kinase_AS"/>
</dbReference>
<dbReference type="CDD" id="cd13118">
    <property type="entry name" value="POLO_box_1"/>
    <property type="match status" value="1"/>
</dbReference>
<dbReference type="GO" id="GO:0005816">
    <property type="term" value="C:spindle pole body"/>
    <property type="evidence" value="ECO:0007669"/>
    <property type="project" value="TreeGrafter"/>
</dbReference>
<gene>
    <name evidence="12" type="ORF">CXQ85_003473</name>
</gene>
<dbReference type="GO" id="GO:0030447">
    <property type="term" value="P:filamentous growth"/>
    <property type="evidence" value="ECO:0007669"/>
    <property type="project" value="UniProtKB-ARBA"/>
</dbReference>
<keyword evidence="6 7" id="KW-0067">ATP-binding</keyword>
<dbReference type="VEuPathDB" id="FungiDB:CXQ85_003473"/>
<dbReference type="Gene3D" id="1.10.510.10">
    <property type="entry name" value="Transferase(Phosphotransferase) domain 1"/>
    <property type="match status" value="1"/>
</dbReference>
<protein>
    <recommendedName>
        <fullName evidence="8">Serine/threonine-protein kinase</fullName>
        <ecNumber evidence="8">2.7.11.21</ecNumber>
    </recommendedName>
</protein>
<dbReference type="GO" id="GO:0004674">
    <property type="term" value="F:protein serine/threonine kinase activity"/>
    <property type="evidence" value="ECO:0007669"/>
    <property type="project" value="UniProtKB-KW"/>
</dbReference>
<dbReference type="CDD" id="cd13117">
    <property type="entry name" value="POLO_box_2"/>
    <property type="match status" value="1"/>
</dbReference>
<dbReference type="FunFam" id="3.30.200.20:FF:000091">
    <property type="entry name" value="Serine/threonine-protein kinase PLK"/>
    <property type="match status" value="1"/>
</dbReference>
<reference evidence="12 13" key="1">
    <citation type="submission" date="2017-12" db="EMBL/GenBank/DDBJ databases">
        <title>Genome Sequence of a Multidrug-Resistant Candida haemulonii Isolate from a Patient with Chronic Leg Ulcers in Israel.</title>
        <authorList>
            <person name="Chow N.A."/>
            <person name="Gade L."/>
            <person name="Batra D."/>
            <person name="Rowe L.A."/>
            <person name="Ben-Ami R."/>
            <person name="Loparev V.N."/>
            <person name="Litvintseva A.P."/>
        </authorList>
    </citation>
    <scope>NUCLEOTIDE SEQUENCE [LARGE SCALE GENOMIC DNA]</scope>
    <source>
        <strain evidence="12 13">B11899</strain>
    </source>
</reference>
<dbReference type="Pfam" id="PF00659">
    <property type="entry name" value="POLO_box"/>
    <property type="match status" value="2"/>
</dbReference>
<dbReference type="Gene3D" id="3.30.200.20">
    <property type="entry name" value="Phosphorylase Kinase, domain 1"/>
    <property type="match status" value="1"/>
</dbReference>
<comment type="caution">
    <text evidence="12">The sequence shown here is derived from an EMBL/GenBank/DDBJ whole genome shotgun (WGS) entry which is preliminary data.</text>
</comment>
<keyword evidence="2 8" id="KW-0808">Transferase</keyword>
<dbReference type="InterPro" id="IPR000719">
    <property type="entry name" value="Prot_kinase_dom"/>
</dbReference>
<feature type="region of interest" description="Disordered" evidence="9">
    <location>
        <begin position="64"/>
        <end position="83"/>
    </location>
</feature>
<dbReference type="GO" id="GO:0000776">
    <property type="term" value="C:kinetochore"/>
    <property type="evidence" value="ECO:0007669"/>
    <property type="project" value="TreeGrafter"/>
</dbReference>
<dbReference type="AlphaFoldDB" id="A0A2V1APK3"/>
<comment type="catalytic activity">
    <reaction evidence="8">
        <text>L-threonyl-[protein] + ATP = O-phospho-L-threonyl-[protein] + ADP + H(+)</text>
        <dbReference type="Rhea" id="RHEA:46608"/>
        <dbReference type="Rhea" id="RHEA-COMP:11060"/>
        <dbReference type="Rhea" id="RHEA-COMP:11605"/>
        <dbReference type="ChEBI" id="CHEBI:15378"/>
        <dbReference type="ChEBI" id="CHEBI:30013"/>
        <dbReference type="ChEBI" id="CHEBI:30616"/>
        <dbReference type="ChEBI" id="CHEBI:61977"/>
        <dbReference type="ChEBI" id="CHEBI:456216"/>
        <dbReference type="EC" id="2.7.11.21"/>
    </reaction>
</comment>
<dbReference type="GO" id="GO:0005524">
    <property type="term" value="F:ATP binding"/>
    <property type="evidence" value="ECO:0007669"/>
    <property type="project" value="UniProtKB-UniRule"/>
</dbReference>
<dbReference type="GeneID" id="37008803"/>
<dbReference type="PROSITE" id="PS50011">
    <property type="entry name" value="PROTEIN_KINASE_DOM"/>
    <property type="match status" value="1"/>
</dbReference>
<proteinExistence type="inferred from homology"/>
<dbReference type="STRING" id="45357.A0A2V1APK3"/>
<keyword evidence="1 8" id="KW-0723">Serine/threonine-protein kinase</keyword>
<dbReference type="GO" id="GO:0007052">
    <property type="term" value="P:mitotic spindle organization"/>
    <property type="evidence" value="ECO:0007669"/>
    <property type="project" value="TreeGrafter"/>
</dbReference>
<dbReference type="Gene3D" id="3.30.1120.30">
    <property type="entry name" value="POLO box domain"/>
    <property type="match status" value="2"/>
</dbReference>
<dbReference type="OrthoDB" id="408964at2759"/>
<dbReference type="InterPro" id="IPR000959">
    <property type="entry name" value="POLO_box_dom"/>
</dbReference>
<dbReference type="InterPro" id="IPR017441">
    <property type="entry name" value="Protein_kinase_ATP_BS"/>
</dbReference>
<dbReference type="InterPro" id="IPR033695">
    <property type="entry name" value="POLO_box_2"/>
</dbReference>
<evidence type="ECO:0000313" key="13">
    <source>
        <dbReference type="Proteomes" id="UP000244309"/>
    </source>
</evidence>
<dbReference type="PANTHER" id="PTHR24345">
    <property type="entry name" value="SERINE/THREONINE-PROTEIN KINASE PLK"/>
    <property type="match status" value="1"/>
</dbReference>
<keyword evidence="5 8" id="KW-0418">Kinase</keyword>